<dbReference type="PRINTS" id="PR00507">
    <property type="entry name" value="N12N6MTFRASE"/>
</dbReference>
<keyword evidence="2" id="KW-0378">Hydrolase</keyword>
<dbReference type="GO" id="GO:0003677">
    <property type="term" value="F:DNA binding"/>
    <property type="evidence" value="ECO:0007669"/>
    <property type="project" value="InterPro"/>
</dbReference>
<dbReference type="InterPro" id="IPR003356">
    <property type="entry name" value="DNA_methylase_A-5"/>
</dbReference>
<dbReference type="PANTHER" id="PTHR41313:SF1">
    <property type="entry name" value="DNA METHYLASE ADENINE-SPECIFIC DOMAIN-CONTAINING PROTEIN"/>
    <property type="match status" value="1"/>
</dbReference>
<dbReference type="PANTHER" id="PTHR41313">
    <property type="entry name" value="ADENINE-SPECIFIC METHYLTRANSFERASE"/>
    <property type="match status" value="1"/>
</dbReference>
<keyword evidence="2" id="KW-0347">Helicase</keyword>
<dbReference type="GO" id="GO:0008170">
    <property type="term" value="F:N-methyltransferase activity"/>
    <property type="evidence" value="ECO:0007669"/>
    <property type="project" value="InterPro"/>
</dbReference>
<evidence type="ECO:0000259" key="1">
    <source>
        <dbReference type="Pfam" id="PF02384"/>
    </source>
</evidence>
<dbReference type="SUPFAM" id="SSF53335">
    <property type="entry name" value="S-adenosyl-L-methionine-dependent methyltransferases"/>
    <property type="match status" value="1"/>
</dbReference>
<dbReference type="EMBL" id="AJWY01007452">
    <property type="protein sequence ID" value="EKC63957.1"/>
    <property type="molecule type" value="Genomic_DNA"/>
</dbReference>
<keyword evidence="2" id="KW-0547">Nucleotide-binding</keyword>
<comment type="caution">
    <text evidence="2">The sequence shown here is derived from an EMBL/GenBank/DDBJ whole genome shotgun (WGS) entry which is preliminary data.</text>
</comment>
<organism evidence="2">
    <name type="scientific">human gut metagenome</name>
    <dbReference type="NCBI Taxonomy" id="408170"/>
    <lineage>
        <taxon>unclassified sequences</taxon>
        <taxon>metagenomes</taxon>
        <taxon>organismal metagenomes</taxon>
    </lineage>
</organism>
<dbReference type="InterPro" id="IPR052933">
    <property type="entry name" value="DNA_Protect_Modify"/>
</dbReference>
<gene>
    <name evidence="2" type="ORF">LEA_11079</name>
</gene>
<accession>K1STJ5</accession>
<dbReference type="Pfam" id="PF02384">
    <property type="entry name" value="N6_Mtase"/>
    <property type="match status" value="1"/>
</dbReference>
<evidence type="ECO:0000313" key="2">
    <source>
        <dbReference type="EMBL" id="EKC63957.1"/>
    </source>
</evidence>
<dbReference type="Gene3D" id="3.40.50.150">
    <property type="entry name" value="Vaccinia Virus protein VP39"/>
    <property type="match status" value="1"/>
</dbReference>
<proteinExistence type="predicted"/>
<dbReference type="GO" id="GO:0004386">
    <property type="term" value="F:helicase activity"/>
    <property type="evidence" value="ECO:0007669"/>
    <property type="project" value="UniProtKB-KW"/>
</dbReference>
<feature type="non-terminal residue" evidence="2">
    <location>
        <position position="1"/>
    </location>
</feature>
<reference evidence="2" key="1">
    <citation type="journal article" date="2013" name="Environ. Microbiol.">
        <title>Microbiota from the distal guts of lean and obese adolescents exhibit partial functional redundancy besides clear differences in community structure.</title>
        <authorList>
            <person name="Ferrer M."/>
            <person name="Ruiz A."/>
            <person name="Lanza F."/>
            <person name="Haange S.B."/>
            <person name="Oberbach A."/>
            <person name="Till H."/>
            <person name="Bargiela R."/>
            <person name="Campoy C."/>
            <person name="Segura M.T."/>
            <person name="Richter M."/>
            <person name="von Bergen M."/>
            <person name="Seifert J."/>
            <person name="Suarez A."/>
        </authorList>
    </citation>
    <scope>NUCLEOTIDE SEQUENCE</scope>
</reference>
<dbReference type="InterPro" id="IPR029063">
    <property type="entry name" value="SAM-dependent_MTases_sf"/>
</dbReference>
<feature type="domain" description="DNA methylase adenine-specific" evidence="1">
    <location>
        <begin position="6"/>
        <end position="211"/>
    </location>
</feature>
<dbReference type="AlphaFoldDB" id="K1STJ5"/>
<name>K1STJ5_9ZZZZ</name>
<keyword evidence="2" id="KW-0067">ATP-binding</keyword>
<sequence>ADEFVELYTALSSDEYAAARESTLTAFYTPPEVIDAIYKAMEQMGFREGNLLEPSCGIGSFIGMLPNSMENTKIYGVELDKISAGIAQQLYQKSSIAAQGFEEVNVPDSFFDGVVGNVPFGDFKVLDKRYDKYNFLIHDYFFAKSLDKLRPGGVMALVTSKGTMDKTNSSVRKYIAQRADLLGAIRLPNDTFKGNAGTEVVSDILFLQKRDRLIDIEPNWVQLGTTDDGITMNSYFVEHSEMILGEMKTVSGRFGEEVTCVPFENADLSELLSEAVANIHGEINDYEVTDELEEEDNSISADPTVRNFSTQWWTIKSISVRILV</sequence>
<protein>
    <submittedName>
        <fullName evidence="2">Superfamily II DNA and RNA helicase</fullName>
    </submittedName>
</protein>